<dbReference type="Gene3D" id="3.40.80.10">
    <property type="entry name" value="Peptidoglycan recognition protein-like"/>
    <property type="match status" value="1"/>
</dbReference>
<feature type="domain" description="N-acetylmuramoyl-L-alanine amidase" evidence="1">
    <location>
        <begin position="14"/>
        <end position="130"/>
    </location>
</feature>
<dbReference type="Pfam" id="PF01510">
    <property type="entry name" value="Amidase_2"/>
    <property type="match status" value="1"/>
</dbReference>
<protein>
    <submittedName>
        <fullName evidence="2">N-acetylmuramoyl-L-alanine amidase</fullName>
    </submittedName>
</protein>
<comment type="caution">
    <text evidence="2">The sequence shown here is derived from an EMBL/GenBank/DDBJ whole genome shotgun (WGS) entry which is preliminary data.</text>
</comment>
<gene>
    <name evidence="2" type="ORF">IAC10_03460</name>
</gene>
<proteinExistence type="predicted"/>
<dbReference type="SUPFAM" id="SSF55846">
    <property type="entry name" value="N-acetylmuramoyl-L-alanine amidase-like"/>
    <property type="match status" value="1"/>
</dbReference>
<dbReference type="EMBL" id="DVIU01000075">
    <property type="protein sequence ID" value="HIS35672.1"/>
    <property type="molecule type" value="Genomic_DNA"/>
</dbReference>
<accession>A0A9D1JM55</accession>
<sequence length="194" mass="22211">MKKLMEKAIMTSLSKICLHWTAGSNSPCAEDLAAYHYCVDKYGRIYSGKHKPEDNLNCYDGSYAMHCGGGNTGCIGLSVCGMADFTSDKKQTKYPLTQKQVESLCCLAGYLSVKYGILITEKSVFTHYEFDQRRVKNKREGKIDITYLHYLPHLSPNSVGEYLRQKISWYRTKIKANKYKFIKKGDYYEFILVA</sequence>
<dbReference type="CDD" id="cd06583">
    <property type="entry name" value="PGRP"/>
    <property type="match status" value="1"/>
</dbReference>
<evidence type="ECO:0000313" key="2">
    <source>
        <dbReference type="EMBL" id="HIS35672.1"/>
    </source>
</evidence>
<dbReference type="AlphaFoldDB" id="A0A9D1JM55"/>
<dbReference type="GO" id="GO:0009253">
    <property type="term" value="P:peptidoglycan catabolic process"/>
    <property type="evidence" value="ECO:0007669"/>
    <property type="project" value="InterPro"/>
</dbReference>
<dbReference type="InterPro" id="IPR036505">
    <property type="entry name" value="Amidase/PGRP_sf"/>
</dbReference>
<evidence type="ECO:0000259" key="1">
    <source>
        <dbReference type="Pfam" id="PF01510"/>
    </source>
</evidence>
<organism evidence="2 3">
    <name type="scientific">Candidatus Scatousia excrementigallinarum</name>
    <dbReference type="NCBI Taxonomy" id="2840935"/>
    <lineage>
        <taxon>Bacteria</taxon>
        <taxon>Candidatus Scatousia</taxon>
    </lineage>
</organism>
<dbReference type="GO" id="GO:0008745">
    <property type="term" value="F:N-acetylmuramoyl-L-alanine amidase activity"/>
    <property type="evidence" value="ECO:0007669"/>
    <property type="project" value="InterPro"/>
</dbReference>
<reference evidence="2" key="2">
    <citation type="journal article" date="2021" name="PeerJ">
        <title>Extensive microbial diversity within the chicken gut microbiome revealed by metagenomics and culture.</title>
        <authorList>
            <person name="Gilroy R."/>
            <person name="Ravi A."/>
            <person name="Getino M."/>
            <person name="Pursley I."/>
            <person name="Horton D.L."/>
            <person name="Alikhan N.F."/>
            <person name="Baker D."/>
            <person name="Gharbi K."/>
            <person name="Hall N."/>
            <person name="Watson M."/>
            <person name="Adriaenssens E.M."/>
            <person name="Foster-Nyarko E."/>
            <person name="Jarju S."/>
            <person name="Secka A."/>
            <person name="Antonio M."/>
            <person name="Oren A."/>
            <person name="Chaudhuri R.R."/>
            <person name="La Ragione R."/>
            <person name="Hildebrand F."/>
            <person name="Pallen M.J."/>
        </authorList>
    </citation>
    <scope>NUCLEOTIDE SEQUENCE</scope>
    <source>
        <strain evidence="2">6276</strain>
    </source>
</reference>
<dbReference type="Proteomes" id="UP000823928">
    <property type="component" value="Unassembled WGS sequence"/>
</dbReference>
<name>A0A9D1JM55_9BACT</name>
<reference evidence="2" key="1">
    <citation type="submission" date="2020-10" db="EMBL/GenBank/DDBJ databases">
        <authorList>
            <person name="Gilroy R."/>
        </authorList>
    </citation>
    <scope>NUCLEOTIDE SEQUENCE</scope>
    <source>
        <strain evidence="2">6276</strain>
    </source>
</reference>
<evidence type="ECO:0000313" key="3">
    <source>
        <dbReference type="Proteomes" id="UP000823928"/>
    </source>
</evidence>
<dbReference type="InterPro" id="IPR002502">
    <property type="entry name" value="Amidase_domain"/>
</dbReference>